<proteinExistence type="inferred from homology"/>
<dbReference type="InterPro" id="IPR039551">
    <property type="entry name" value="Cho/carn_acyl_trans"/>
</dbReference>
<dbReference type="InterPro" id="IPR023213">
    <property type="entry name" value="CAT-like_dom_sf"/>
</dbReference>
<protein>
    <recommendedName>
        <fullName evidence="2">Choline/carnitine acyltransferase domain-containing protein</fullName>
    </recommendedName>
</protein>
<accession>A0A3P7N9K4</accession>
<dbReference type="GO" id="GO:0005739">
    <property type="term" value="C:mitochondrion"/>
    <property type="evidence" value="ECO:0007669"/>
    <property type="project" value="TreeGrafter"/>
</dbReference>
<sequence length="135" mass="15113">MFFFSTCNILIPNSMIAGHILLEILPHPPLTNQIRPFLFQILSEPWRLSTSQTPIRQCSSCFYPSDYLGITATPGGGFGPVTADGYGVSYIFAGEDHIFLHISSYRTSKETVGSSSWKNVVYSFPRPLFLKVMNE</sequence>
<dbReference type="SUPFAM" id="SSF52777">
    <property type="entry name" value="CoA-dependent acyltransferases"/>
    <property type="match status" value="1"/>
</dbReference>
<evidence type="ECO:0000313" key="3">
    <source>
        <dbReference type="EMBL" id="VDN32118.1"/>
    </source>
</evidence>
<dbReference type="OrthoDB" id="240216at2759"/>
<name>A0A3P7N9K4_DIBLA</name>
<dbReference type="EMBL" id="UYRU01081750">
    <property type="protein sequence ID" value="VDN32118.1"/>
    <property type="molecule type" value="Genomic_DNA"/>
</dbReference>
<keyword evidence="4" id="KW-1185">Reference proteome</keyword>
<dbReference type="Pfam" id="PF00755">
    <property type="entry name" value="Carn_acyltransf"/>
    <property type="match status" value="1"/>
</dbReference>
<dbReference type="GO" id="GO:0009437">
    <property type="term" value="P:carnitine metabolic process"/>
    <property type="evidence" value="ECO:0007669"/>
    <property type="project" value="TreeGrafter"/>
</dbReference>
<evidence type="ECO:0000256" key="1">
    <source>
        <dbReference type="ARBA" id="ARBA00005232"/>
    </source>
</evidence>
<dbReference type="PANTHER" id="PTHR22589">
    <property type="entry name" value="CARNITINE O-ACYLTRANSFERASE"/>
    <property type="match status" value="1"/>
</dbReference>
<dbReference type="InterPro" id="IPR000542">
    <property type="entry name" value="Carn_acyl_trans"/>
</dbReference>
<organism evidence="3 4">
    <name type="scientific">Dibothriocephalus latus</name>
    <name type="common">Fish tapeworm</name>
    <name type="synonym">Diphyllobothrium latum</name>
    <dbReference type="NCBI Taxonomy" id="60516"/>
    <lineage>
        <taxon>Eukaryota</taxon>
        <taxon>Metazoa</taxon>
        <taxon>Spiralia</taxon>
        <taxon>Lophotrochozoa</taxon>
        <taxon>Platyhelminthes</taxon>
        <taxon>Cestoda</taxon>
        <taxon>Eucestoda</taxon>
        <taxon>Diphyllobothriidea</taxon>
        <taxon>Diphyllobothriidae</taxon>
        <taxon>Dibothriocephalus</taxon>
    </lineage>
</organism>
<evidence type="ECO:0000259" key="2">
    <source>
        <dbReference type="Pfam" id="PF00755"/>
    </source>
</evidence>
<reference evidence="3 4" key="1">
    <citation type="submission" date="2018-11" db="EMBL/GenBank/DDBJ databases">
        <authorList>
            <consortium name="Pathogen Informatics"/>
        </authorList>
    </citation>
    <scope>NUCLEOTIDE SEQUENCE [LARGE SCALE GENOMIC DNA]</scope>
</reference>
<dbReference type="Proteomes" id="UP000281553">
    <property type="component" value="Unassembled WGS sequence"/>
</dbReference>
<dbReference type="GO" id="GO:0006631">
    <property type="term" value="P:fatty acid metabolic process"/>
    <property type="evidence" value="ECO:0007669"/>
    <property type="project" value="TreeGrafter"/>
</dbReference>
<evidence type="ECO:0000313" key="4">
    <source>
        <dbReference type="Proteomes" id="UP000281553"/>
    </source>
</evidence>
<feature type="domain" description="Choline/carnitine acyltransferase" evidence="2">
    <location>
        <begin position="43"/>
        <end position="111"/>
    </location>
</feature>
<dbReference type="PANTHER" id="PTHR22589:SF31">
    <property type="entry name" value="CARNITINE O-PALMITOYLTRANSFERASE"/>
    <property type="match status" value="1"/>
</dbReference>
<dbReference type="Gene3D" id="3.30.559.10">
    <property type="entry name" value="Chloramphenicol acetyltransferase-like domain"/>
    <property type="match status" value="1"/>
</dbReference>
<dbReference type="GO" id="GO:0004095">
    <property type="term" value="F:carnitine O-palmitoyltransferase activity"/>
    <property type="evidence" value="ECO:0007669"/>
    <property type="project" value="TreeGrafter"/>
</dbReference>
<comment type="similarity">
    <text evidence="1">Belongs to the carnitine/choline acetyltransferase family.</text>
</comment>
<gene>
    <name evidence="3" type="ORF">DILT_LOCUS15908</name>
</gene>
<dbReference type="AlphaFoldDB" id="A0A3P7N9K4"/>